<dbReference type="STRING" id="1077974.GOEFS_109_00040"/>
<sequence length="80" mass="8881">MERDPDGDVSATVFVDGHEVEATTVTIDPGRGWTRDEWVEAQAEMLAGVPSEARDVVRAAFARHDQSQFIEEEGMTYVIV</sequence>
<evidence type="ECO:0000313" key="2">
    <source>
        <dbReference type="Proteomes" id="UP000035034"/>
    </source>
</evidence>
<proteinExistence type="predicted"/>
<dbReference type="AlphaFoldDB" id="H0R5A8"/>
<accession>H0R5A8</accession>
<gene>
    <name evidence="1" type="ORF">GOEFS_109_00040</name>
</gene>
<evidence type="ECO:0000313" key="1">
    <source>
        <dbReference type="EMBL" id="GAB20259.1"/>
    </source>
</evidence>
<organism evidence="1 2">
    <name type="scientific">Gordonia effusa NBRC 100432</name>
    <dbReference type="NCBI Taxonomy" id="1077974"/>
    <lineage>
        <taxon>Bacteria</taxon>
        <taxon>Bacillati</taxon>
        <taxon>Actinomycetota</taxon>
        <taxon>Actinomycetes</taxon>
        <taxon>Mycobacteriales</taxon>
        <taxon>Gordoniaceae</taxon>
        <taxon>Gordonia</taxon>
    </lineage>
</organism>
<name>H0R5A8_9ACTN</name>
<keyword evidence="2" id="KW-1185">Reference proteome</keyword>
<reference evidence="1 2" key="1">
    <citation type="submission" date="2011-12" db="EMBL/GenBank/DDBJ databases">
        <title>Whole genome shotgun sequence of Gordonia effusa NBRC 100432.</title>
        <authorList>
            <person name="Yoshida I."/>
            <person name="Takarada H."/>
            <person name="Hosoyama A."/>
            <person name="Tsuchikane K."/>
            <person name="Katsumata H."/>
            <person name="Yamazaki S."/>
            <person name="Fujita N."/>
        </authorList>
    </citation>
    <scope>NUCLEOTIDE SEQUENCE [LARGE SCALE GENOMIC DNA]</scope>
    <source>
        <strain evidence="1 2">NBRC 100432</strain>
    </source>
</reference>
<comment type="caution">
    <text evidence="1">The sequence shown here is derived from an EMBL/GenBank/DDBJ whole genome shotgun (WGS) entry which is preliminary data.</text>
</comment>
<dbReference type="Proteomes" id="UP000035034">
    <property type="component" value="Unassembled WGS sequence"/>
</dbReference>
<dbReference type="EMBL" id="BAEH01000109">
    <property type="protein sequence ID" value="GAB20259.1"/>
    <property type="molecule type" value="Genomic_DNA"/>
</dbReference>
<protein>
    <submittedName>
        <fullName evidence="1">Uncharacterized protein</fullName>
    </submittedName>
</protein>